<dbReference type="HAMAP" id="MF_00240">
    <property type="entry name" value="LolA"/>
    <property type="match status" value="1"/>
</dbReference>
<dbReference type="EMBL" id="CP021366">
    <property type="protein sequence ID" value="ART59921.1"/>
    <property type="molecule type" value="Genomic_DNA"/>
</dbReference>
<comment type="function">
    <text evidence="10">Participates in the translocation of lipoproteins from the inner membrane to the outer membrane. Only forms a complex with a lipoprotein if the residue after the N-terminal Cys is not an aspartate (The Asp acts as a targeting signal to indicate that the lipoprotein should stay in the inner membrane).</text>
</comment>
<evidence type="ECO:0000256" key="10">
    <source>
        <dbReference type="HAMAP-Rule" id="MF_00240"/>
    </source>
</evidence>
<dbReference type="InterPro" id="IPR004564">
    <property type="entry name" value="OM_lipoprot_carrier_LolA-like"/>
</dbReference>
<sequence>MTRAGRCARPHGHPKEFLLKKKIATAILIAVSAQLASADGLKSLESFMKGSQTGRADFTQVVTSPPKDGQVARTKTSSGTFEFQRPGRFRFVYKKPFEQTIVADGQTLWLYDADLNQVTQRAQAQALGSTPAALLASAPDLSALRADFTLEAAPDQDGLQWVLARPKAKDGQLQSVRVGFAGEQLAALDILDSFGQRSAIRFTGMQSNAALPAATFQFKPPQGADVVKQ</sequence>
<evidence type="ECO:0000256" key="3">
    <source>
        <dbReference type="ARBA" id="ARBA00011245"/>
    </source>
</evidence>
<keyword evidence="9 10" id="KW-0143">Chaperone</keyword>
<protein>
    <recommendedName>
        <fullName evidence="4 10">Outer-membrane lipoprotein carrier protein</fullName>
    </recommendedName>
</protein>
<evidence type="ECO:0000313" key="11">
    <source>
        <dbReference type="EMBL" id="ART59921.1"/>
    </source>
</evidence>
<dbReference type="NCBIfam" id="TIGR00547">
    <property type="entry name" value="lolA"/>
    <property type="match status" value="1"/>
</dbReference>
<evidence type="ECO:0000313" key="12">
    <source>
        <dbReference type="Proteomes" id="UP000194440"/>
    </source>
</evidence>
<dbReference type="SUPFAM" id="SSF89392">
    <property type="entry name" value="Prokaryotic lipoproteins and lipoprotein localization factors"/>
    <property type="match status" value="1"/>
</dbReference>
<keyword evidence="11" id="KW-0449">Lipoprotein</keyword>
<proteinExistence type="inferred from homology"/>
<dbReference type="OrthoDB" id="9787361at2"/>
<keyword evidence="6" id="KW-0732">Signal</keyword>
<dbReference type="CDD" id="cd16325">
    <property type="entry name" value="LolA"/>
    <property type="match status" value="1"/>
</dbReference>
<dbReference type="Proteomes" id="UP000194440">
    <property type="component" value="Chromosome"/>
</dbReference>
<evidence type="ECO:0000256" key="8">
    <source>
        <dbReference type="ARBA" id="ARBA00022927"/>
    </source>
</evidence>
<evidence type="ECO:0000256" key="5">
    <source>
        <dbReference type="ARBA" id="ARBA00022448"/>
    </source>
</evidence>
<keyword evidence="12" id="KW-1185">Reference proteome</keyword>
<dbReference type="AlphaFoldDB" id="A0A240UEK2"/>
<dbReference type="Pfam" id="PF03548">
    <property type="entry name" value="LolA"/>
    <property type="match status" value="1"/>
</dbReference>
<evidence type="ECO:0000256" key="6">
    <source>
        <dbReference type="ARBA" id="ARBA00022729"/>
    </source>
</evidence>
<dbReference type="PANTHER" id="PTHR35869:SF1">
    <property type="entry name" value="OUTER-MEMBRANE LIPOPROTEIN CARRIER PROTEIN"/>
    <property type="match status" value="1"/>
</dbReference>
<dbReference type="InterPro" id="IPR029046">
    <property type="entry name" value="LolA/LolB/LppX"/>
</dbReference>
<evidence type="ECO:0000256" key="7">
    <source>
        <dbReference type="ARBA" id="ARBA00022764"/>
    </source>
</evidence>
<dbReference type="InterPro" id="IPR018323">
    <property type="entry name" value="OM_lipoprot_carrier_LolA_Pbac"/>
</dbReference>
<dbReference type="KEGG" id="acis:CBP35_04175"/>
<comment type="subcellular location">
    <subcellularLocation>
        <location evidence="1 10">Periplasm</location>
    </subcellularLocation>
</comment>
<dbReference type="KEGG" id="acip:CBP36_14755"/>
<dbReference type="GO" id="GO:0042953">
    <property type="term" value="P:lipoprotein transport"/>
    <property type="evidence" value="ECO:0007669"/>
    <property type="project" value="InterPro"/>
</dbReference>
<gene>
    <name evidence="10" type="primary">lolA</name>
    <name evidence="11" type="ORF">CBP36_14755</name>
</gene>
<comment type="subunit">
    <text evidence="3 10">Monomer.</text>
</comment>
<dbReference type="PANTHER" id="PTHR35869">
    <property type="entry name" value="OUTER-MEMBRANE LIPOPROTEIN CARRIER PROTEIN"/>
    <property type="match status" value="1"/>
</dbReference>
<evidence type="ECO:0000256" key="2">
    <source>
        <dbReference type="ARBA" id="ARBA00007615"/>
    </source>
</evidence>
<dbReference type="Gene3D" id="2.50.20.10">
    <property type="entry name" value="Lipoprotein localisation LolA/LolB/LppX"/>
    <property type="match status" value="1"/>
</dbReference>
<keyword evidence="7 10" id="KW-0574">Periplasm</keyword>
<organism evidence="11 12">
    <name type="scientific">Acidovorax carolinensis</name>
    <dbReference type="NCBI Taxonomy" id="553814"/>
    <lineage>
        <taxon>Bacteria</taxon>
        <taxon>Pseudomonadati</taxon>
        <taxon>Pseudomonadota</taxon>
        <taxon>Betaproteobacteria</taxon>
        <taxon>Burkholderiales</taxon>
        <taxon>Comamonadaceae</taxon>
        <taxon>Acidovorax</taxon>
    </lineage>
</organism>
<name>A0A240UEK2_9BURK</name>
<evidence type="ECO:0000256" key="9">
    <source>
        <dbReference type="ARBA" id="ARBA00023186"/>
    </source>
</evidence>
<accession>A0A240UEK2</accession>
<dbReference type="GO" id="GO:0044874">
    <property type="term" value="P:lipoprotein localization to outer membrane"/>
    <property type="evidence" value="ECO:0007669"/>
    <property type="project" value="UniProtKB-UniRule"/>
</dbReference>
<dbReference type="GO" id="GO:0042597">
    <property type="term" value="C:periplasmic space"/>
    <property type="evidence" value="ECO:0007669"/>
    <property type="project" value="UniProtKB-SubCell"/>
</dbReference>
<comment type="similarity">
    <text evidence="2 10">Belongs to the LolA family.</text>
</comment>
<keyword evidence="5 10" id="KW-0813">Transport</keyword>
<evidence type="ECO:0000256" key="4">
    <source>
        <dbReference type="ARBA" id="ARBA00014035"/>
    </source>
</evidence>
<reference evidence="11" key="1">
    <citation type="submission" date="2017-05" db="EMBL/GenBank/DDBJ databases">
        <title>Polyphasic characterization of four soil-derived phenanthrene-degrading Acidovorax strains and proposal of Acidovorax phenanthrenivorans sp. nov.</title>
        <authorList>
            <person name="Singleton D."/>
            <person name="Lee J."/>
            <person name="Dickey A.N."/>
            <person name="Stroud A."/>
            <person name="Scholl E.H."/>
            <person name="Wright F.A."/>
            <person name="Aitken M.D."/>
        </authorList>
    </citation>
    <scope>NUCLEOTIDE SEQUENCE</scope>
    <source>
        <strain evidence="11">P4</strain>
    </source>
</reference>
<evidence type="ECO:0000256" key="1">
    <source>
        <dbReference type="ARBA" id="ARBA00004418"/>
    </source>
</evidence>
<dbReference type="RefSeq" id="WP_086927948.1">
    <property type="nucleotide sequence ID" value="NZ_CP021366.1"/>
</dbReference>
<keyword evidence="8 10" id="KW-0653">Protein transport</keyword>